<keyword evidence="5 9" id="KW-0560">Oxidoreductase</keyword>
<dbReference type="GO" id="GO:0005506">
    <property type="term" value="F:iron ion binding"/>
    <property type="evidence" value="ECO:0007669"/>
    <property type="project" value="InterPro"/>
</dbReference>
<keyword evidence="7 9" id="KW-0503">Monooxygenase</keyword>
<accession>A0AAW9QTX3</accession>
<evidence type="ECO:0000256" key="4">
    <source>
        <dbReference type="ARBA" id="ARBA00022723"/>
    </source>
</evidence>
<evidence type="ECO:0000256" key="2">
    <source>
        <dbReference type="ARBA" id="ARBA00010617"/>
    </source>
</evidence>
<dbReference type="Pfam" id="PF00067">
    <property type="entry name" value="p450"/>
    <property type="match status" value="1"/>
</dbReference>
<keyword evidence="6 8" id="KW-0408">Iron</keyword>
<evidence type="ECO:0000313" key="11">
    <source>
        <dbReference type="Proteomes" id="UP001328733"/>
    </source>
</evidence>
<evidence type="ECO:0000256" key="7">
    <source>
        <dbReference type="ARBA" id="ARBA00023033"/>
    </source>
</evidence>
<dbReference type="GO" id="GO:0004497">
    <property type="term" value="F:monooxygenase activity"/>
    <property type="evidence" value="ECO:0007669"/>
    <property type="project" value="UniProtKB-KW"/>
</dbReference>
<dbReference type="PRINTS" id="PR00465">
    <property type="entry name" value="EP450IV"/>
</dbReference>
<dbReference type="InterPro" id="IPR001128">
    <property type="entry name" value="Cyt_P450"/>
</dbReference>
<feature type="binding site" description="axial binding residue" evidence="8">
    <location>
        <position position="390"/>
    </location>
    <ligand>
        <name>heme</name>
        <dbReference type="ChEBI" id="CHEBI:30413"/>
    </ligand>
    <ligandPart>
        <name>Fe</name>
        <dbReference type="ChEBI" id="CHEBI:18248"/>
    </ligandPart>
</feature>
<organism evidence="10 11">
    <name type="scientific">Pannus brasiliensis CCIBt3594</name>
    <dbReference type="NCBI Taxonomy" id="1427578"/>
    <lineage>
        <taxon>Bacteria</taxon>
        <taxon>Bacillati</taxon>
        <taxon>Cyanobacteriota</taxon>
        <taxon>Cyanophyceae</taxon>
        <taxon>Oscillatoriophycideae</taxon>
        <taxon>Chroococcales</taxon>
        <taxon>Microcystaceae</taxon>
        <taxon>Pannus</taxon>
    </lineage>
</organism>
<evidence type="ECO:0000313" key="10">
    <source>
        <dbReference type="EMBL" id="MEG3437742.1"/>
    </source>
</evidence>
<comment type="caution">
    <text evidence="10">The sequence shown here is derived from an EMBL/GenBank/DDBJ whole genome shotgun (WGS) entry which is preliminary data.</text>
</comment>
<dbReference type="Gene3D" id="1.10.630.10">
    <property type="entry name" value="Cytochrome P450"/>
    <property type="match status" value="1"/>
</dbReference>
<dbReference type="InterPro" id="IPR036396">
    <property type="entry name" value="Cyt_P450_sf"/>
</dbReference>
<dbReference type="PROSITE" id="PS00086">
    <property type="entry name" value="CYTOCHROME_P450"/>
    <property type="match status" value="1"/>
</dbReference>
<dbReference type="InterPro" id="IPR017972">
    <property type="entry name" value="Cyt_P450_CS"/>
</dbReference>
<gene>
    <name evidence="10" type="ORF">V0288_11485</name>
</gene>
<evidence type="ECO:0000256" key="5">
    <source>
        <dbReference type="ARBA" id="ARBA00023002"/>
    </source>
</evidence>
<evidence type="ECO:0000256" key="1">
    <source>
        <dbReference type="ARBA" id="ARBA00001971"/>
    </source>
</evidence>
<evidence type="ECO:0000256" key="3">
    <source>
        <dbReference type="ARBA" id="ARBA00022617"/>
    </source>
</evidence>
<dbReference type="GO" id="GO:0016125">
    <property type="term" value="P:sterol metabolic process"/>
    <property type="evidence" value="ECO:0007669"/>
    <property type="project" value="TreeGrafter"/>
</dbReference>
<keyword evidence="11" id="KW-1185">Reference proteome</keyword>
<dbReference type="SUPFAM" id="SSF48264">
    <property type="entry name" value="Cytochrome P450"/>
    <property type="match status" value="1"/>
</dbReference>
<keyword evidence="4 8" id="KW-0479">Metal-binding</keyword>
<dbReference type="AlphaFoldDB" id="A0AAW9QTX3"/>
<reference evidence="10 11" key="1">
    <citation type="submission" date="2024-01" db="EMBL/GenBank/DDBJ databases">
        <title>Genomic insights into the taxonomy and metabolism of the cyanobacterium Pannus brasiliensis CCIBt3594.</title>
        <authorList>
            <person name="Machado M."/>
            <person name="Botero N.B."/>
            <person name="Andreote A.P.D."/>
            <person name="Feitosa A.M.T."/>
            <person name="Popin R."/>
            <person name="Sivonen K."/>
            <person name="Fiore M.F."/>
        </authorList>
    </citation>
    <scope>NUCLEOTIDE SEQUENCE [LARGE SCALE GENOMIC DNA]</scope>
    <source>
        <strain evidence="10 11">CCIBt3594</strain>
    </source>
</reference>
<dbReference type="PANTHER" id="PTHR24286:SF24">
    <property type="entry name" value="LANOSTEROL 14-ALPHA DEMETHYLASE"/>
    <property type="match status" value="1"/>
</dbReference>
<dbReference type="GO" id="GO:0016705">
    <property type="term" value="F:oxidoreductase activity, acting on paired donors, with incorporation or reduction of molecular oxygen"/>
    <property type="evidence" value="ECO:0007669"/>
    <property type="project" value="InterPro"/>
</dbReference>
<comment type="similarity">
    <text evidence="2 9">Belongs to the cytochrome P450 family.</text>
</comment>
<comment type="cofactor">
    <cofactor evidence="1 8">
        <name>heme</name>
        <dbReference type="ChEBI" id="CHEBI:30413"/>
    </cofactor>
</comment>
<name>A0AAW9QTX3_9CHRO</name>
<proteinExistence type="inferred from homology"/>
<dbReference type="EMBL" id="JBAFSM010000019">
    <property type="protein sequence ID" value="MEG3437742.1"/>
    <property type="molecule type" value="Genomic_DNA"/>
</dbReference>
<evidence type="ECO:0000256" key="6">
    <source>
        <dbReference type="ARBA" id="ARBA00023004"/>
    </source>
</evidence>
<dbReference type="PANTHER" id="PTHR24286">
    <property type="entry name" value="CYTOCHROME P450 26"/>
    <property type="match status" value="1"/>
</dbReference>
<keyword evidence="3 8" id="KW-0349">Heme</keyword>
<dbReference type="GO" id="GO:0020037">
    <property type="term" value="F:heme binding"/>
    <property type="evidence" value="ECO:0007669"/>
    <property type="project" value="InterPro"/>
</dbReference>
<evidence type="ECO:0000256" key="9">
    <source>
        <dbReference type="RuleBase" id="RU000461"/>
    </source>
</evidence>
<dbReference type="InterPro" id="IPR002403">
    <property type="entry name" value="Cyt_P450_E_grp-IV"/>
</dbReference>
<sequence length="442" mass="50594">MIQLAEAIGGNLGYPFVGEALELFQAQELFYWKRFQRFGNIFKTRILGKDIVCLVGCSANQFVLKDGAGNFSSKIGWSLLEPLLGEGILLQDGERHRRSRKLMYPSFHEKILPNYLEIIQTSAEKCIDNWKTRSPVFLADESRSLTLQIACRLLLGVSSEGKVIELARYFSELIAGIRTVVRWNVPFTQFGRAVKARNNIERFLRSVIEERRKNPDSDTGSDVLGTLLSATDESGDRLDDNEIIVQALQLLFGAHETTAKLLCWSLFELSDRLEWREKIGEEGARVAGEEKISFEAIRGLTRLDRLLKEVERLYPPVYSIPRGVIREVEYGGYRIPAGWYVVLSPLLTHRSSELYTDPHRFDPDRFAPPREEDKQHPFALIGFGGGVHHCLGHELARMEIKVILTVLSRRYRWRVTADLPRGETVFPTNSIERKMRLRLEET</sequence>
<dbReference type="Proteomes" id="UP001328733">
    <property type="component" value="Unassembled WGS sequence"/>
</dbReference>
<evidence type="ECO:0000256" key="8">
    <source>
        <dbReference type="PIRSR" id="PIRSR602403-1"/>
    </source>
</evidence>
<dbReference type="RefSeq" id="WP_332865224.1">
    <property type="nucleotide sequence ID" value="NZ_JBAFSM010000019.1"/>
</dbReference>
<dbReference type="PRINTS" id="PR00385">
    <property type="entry name" value="P450"/>
</dbReference>
<protein>
    <submittedName>
        <fullName evidence="10">Cytochrome P450</fullName>
    </submittedName>
</protein>